<dbReference type="PROSITE" id="PS51352">
    <property type="entry name" value="THIOREDOXIN_2"/>
    <property type="match status" value="1"/>
</dbReference>
<evidence type="ECO:0000256" key="2">
    <source>
        <dbReference type="ARBA" id="ARBA00022748"/>
    </source>
</evidence>
<dbReference type="Gene3D" id="3.40.30.10">
    <property type="entry name" value="Glutaredoxin"/>
    <property type="match status" value="1"/>
</dbReference>
<dbReference type="PROSITE" id="PS00194">
    <property type="entry name" value="THIOREDOXIN_1"/>
    <property type="match status" value="1"/>
</dbReference>
<dbReference type="InterPro" id="IPR036249">
    <property type="entry name" value="Thioredoxin-like_sf"/>
</dbReference>
<feature type="domain" description="Thioredoxin" evidence="4">
    <location>
        <begin position="52"/>
        <end position="194"/>
    </location>
</feature>
<keyword evidence="2" id="KW-0201">Cytochrome c-type biogenesis</keyword>
<protein>
    <submittedName>
        <fullName evidence="5">Thiol-disulfide isomerase or thioredoxin</fullName>
    </submittedName>
</protein>
<reference evidence="6" key="1">
    <citation type="submission" date="2017-09" db="EMBL/GenBank/DDBJ databases">
        <authorList>
            <person name="Varghese N."/>
            <person name="Submissions S."/>
        </authorList>
    </citation>
    <scope>NUCLEOTIDE SEQUENCE [LARGE SCALE GENOMIC DNA]</scope>
    <source>
        <strain evidence="6">C7</strain>
    </source>
</reference>
<dbReference type="PANTHER" id="PTHR42852:SF17">
    <property type="entry name" value="THIOREDOXIN-LIKE PROTEIN HI_1115"/>
    <property type="match status" value="1"/>
</dbReference>
<proteinExistence type="predicted"/>
<comment type="subcellular location">
    <subcellularLocation>
        <location evidence="1">Cell envelope</location>
    </subcellularLocation>
</comment>
<dbReference type="CDD" id="cd02966">
    <property type="entry name" value="TlpA_like_family"/>
    <property type="match status" value="1"/>
</dbReference>
<dbReference type="PANTHER" id="PTHR42852">
    <property type="entry name" value="THIOL:DISULFIDE INTERCHANGE PROTEIN DSBE"/>
    <property type="match status" value="1"/>
</dbReference>
<dbReference type="EMBL" id="OCTN01000003">
    <property type="protein sequence ID" value="SOH94057.1"/>
    <property type="molecule type" value="Genomic_DNA"/>
</dbReference>
<dbReference type="GO" id="GO:0030313">
    <property type="term" value="C:cell envelope"/>
    <property type="evidence" value="ECO:0007669"/>
    <property type="project" value="UniProtKB-SubCell"/>
</dbReference>
<dbReference type="AlphaFoldDB" id="A0A2C9CS27"/>
<keyword evidence="3" id="KW-0676">Redox-active center</keyword>
<dbReference type="GO" id="GO:0016853">
    <property type="term" value="F:isomerase activity"/>
    <property type="evidence" value="ECO:0007669"/>
    <property type="project" value="UniProtKB-KW"/>
</dbReference>
<evidence type="ECO:0000259" key="4">
    <source>
        <dbReference type="PROSITE" id="PS51352"/>
    </source>
</evidence>
<dbReference type="GO" id="GO:0015036">
    <property type="term" value="F:disulfide oxidoreductase activity"/>
    <property type="evidence" value="ECO:0007669"/>
    <property type="project" value="UniProtKB-ARBA"/>
</dbReference>
<dbReference type="SUPFAM" id="SSF52833">
    <property type="entry name" value="Thioredoxin-like"/>
    <property type="match status" value="1"/>
</dbReference>
<keyword evidence="6" id="KW-1185">Reference proteome</keyword>
<sequence>MRGWITGRSGRMLAALGMFYAGFAGMANDVHAQDATQLEAMRRDDMRKLNVHAEPQTLPSETFTDPNGNAHTLADYAGKIVLVNFWATWCAPCREEMPDLDALNADLGGDDFEVLTIASGRNSLSGIRAFFADEDITSLPIMLDPQGQLSRRAGVLGLPVTVLMDREGREIGRLQGGAHWNGEAARELITAAIEGSS</sequence>
<dbReference type="InterPro" id="IPR013740">
    <property type="entry name" value="Redoxin"/>
</dbReference>
<evidence type="ECO:0000313" key="5">
    <source>
        <dbReference type="EMBL" id="SOH94057.1"/>
    </source>
</evidence>
<organism evidence="5 6">
    <name type="scientific">Pontivivens marinum</name>
    <dbReference type="NCBI Taxonomy" id="1690039"/>
    <lineage>
        <taxon>Bacteria</taxon>
        <taxon>Pseudomonadati</taxon>
        <taxon>Pseudomonadota</taxon>
        <taxon>Alphaproteobacteria</taxon>
        <taxon>Rhodobacterales</taxon>
        <taxon>Paracoccaceae</taxon>
        <taxon>Pontivivens</taxon>
    </lineage>
</organism>
<evidence type="ECO:0000256" key="1">
    <source>
        <dbReference type="ARBA" id="ARBA00004196"/>
    </source>
</evidence>
<evidence type="ECO:0000313" key="6">
    <source>
        <dbReference type="Proteomes" id="UP000220034"/>
    </source>
</evidence>
<name>A0A2C9CS27_9RHOB</name>
<gene>
    <name evidence="5" type="ORF">SAMN06273572_10384</name>
</gene>
<dbReference type="GO" id="GO:0017004">
    <property type="term" value="P:cytochrome complex assembly"/>
    <property type="evidence" value="ECO:0007669"/>
    <property type="project" value="UniProtKB-KW"/>
</dbReference>
<dbReference type="Pfam" id="PF08534">
    <property type="entry name" value="Redoxin"/>
    <property type="match status" value="1"/>
</dbReference>
<dbReference type="InterPro" id="IPR013766">
    <property type="entry name" value="Thioredoxin_domain"/>
</dbReference>
<dbReference type="InterPro" id="IPR017937">
    <property type="entry name" value="Thioredoxin_CS"/>
</dbReference>
<evidence type="ECO:0000256" key="3">
    <source>
        <dbReference type="ARBA" id="ARBA00023284"/>
    </source>
</evidence>
<accession>A0A2C9CS27</accession>
<keyword evidence="5" id="KW-0413">Isomerase</keyword>
<dbReference type="InterPro" id="IPR050553">
    <property type="entry name" value="Thioredoxin_ResA/DsbE_sf"/>
</dbReference>
<dbReference type="Proteomes" id="UP000220034">
    <property type="component" value="Unassembled WGS sequence"/>
</dbReference>